<evidence type="ECO:0000313" key="2">
    <source>
        <dbReference type="Proteomes" id="UP000238823"/>
    </source>
</evidence>
<dbReference type="SUPFAM" id="SSF53300">
    <property type="entry name" value="vWA-like"/>
    <property type="match status" value="1"/>
</dbReference>
<dbReference type="InterPro" id="IPR036465">
    <property type="entry name" value="vWFA_dom_sf"/>
</dbReference>
<proteinExistence type="predicted"/>
<protein>
    <recommendedName>
        <fullName evidence="3">VIT domain-containing protein</fullName>
    </recommendedName>
</protein>
<accession>A0A2S9YNX5</accession>
<reference evidence="1 2" key="1">
    <citation type="submission" date="2018-03" db="EMBL/GenBank/DDBJ databases">
        <title>Draft Genome Sequences of the Obligatory Marine Myxobacteria Enhygromyxa salina SWB007.</title>
        <authorList>
            <person name="Poehlein A."/>
            <person name="Moghaddam J.A."/>
            <person name="Harms H."/>
            <person name="Alanjari M."/>
            <person name="Koenig G.M."/>
            <person name="Daniel R."/>
            <person name="Schaeberle T.F."/>
        </authorList>
    </citation>
    <scope>NUCLEOTIDE SEQUENCE [LARGE SCALE GENOMIC DNA]</scope>
    <source>
        <strain evidence="1 2">SWB007</strain>
    </source>
</reference>
<dbReference type="AlphaFoldDB" id="A0A2S9YNX5"/>
<evidence type="ECO:0000313" key="1">
    <source>
        <dbReference type="EMBL" id="PRQ06801.1"/>
    </source>
</evidence>
<organism evidence="1 2">
    <name type="scientific">Enhygromyxa salina</name>
    <dbReference type="NCBI Taxonomy" id="215803"/>
    <lineage>
        <taxon>Bacteria</taxon>
        <taxon>Pseudomonadati</taxon>
        <taxon>Myxococcota</taxon>
        <taxon>Polyangia</taxon>
        <taxon>Nannocystales</taxon>
        <taxon>Nannocystaceae</taxon>
        <taxon>Enhygromyxa</taxon>
    </lineage>
</organism>
<sequence>MGAVLRRAAAPWLVGSTLLLTVSLSLAISADASNPIPSSSAVQERVHDIQLDAGPDGATLVVTRSLFNPGPLPAQVELPIDLPCEAVLDEVAVQAPGEAGGLIWRTAELLAASEASDRWAAWLEGPPATSKTALNADTAVHVSRSAWSCEATLEIYPVPPMHARTVSYRVFVPSSYDRGRYAIALPRLSSYGRTPTLALAAPTDRAFVLSVDGQPIQATGVSLDGDREHQLEFTPRDRGRGHVSAADLDLAQLVATTPAALAALDVGASAAELPRLLLSDFEAPSELAQLPEVRRVVVVVDASRSVDADARAQLVALAGAYLEQLSRGRGQDQAQAEVLVFDREVRRVYHDFVPASWAGVDLPKLDLADANGSEVGLAIATARDLLARPTEADGVDWILVLSDLYLRHDFPVEHAQASAAAAAPRVHVVRASGQPIDFEPGPASDPWTAVARGAGGMLWQIGTRELDRELAAAELIRPTRIWSLALQLELEGAGQREIALDRWLAAGVTRRYADLDHHGAPLERASFVGEVWGQRRAWTAAPTAESGRKAAAALAMHDPEGALSDAARTALGFHAQVISPFTSAWAVAGFDGPAASPSAGLGTISLRGTGGSYGCGIGHSMRGHGTSHRVSFDSLVQAALDRCAATTGRSAFETTDLEIVAVDSQDRCVERALWSVDISPTKSNGRKRIAVEYVDGVLTTLGVGGPGR</sequence>
<gene>
    <name evidence="1" type="ORF">ENSA7_34610</name>
</gene>
<evidence type="ECO:0008006" key="3">
    <source>
        <dbReference type="Google" id="ProtNLM"/>
    </source>
</evidence>
<dbReference type="EMBL" id="PVNL01000066">
    <property type="protein sequence ID" value="PRQ06801.1"/>
    <property type="molecule type" value="Genomic_DNA"/>
</dbReference>
<dbReference type="Proteomes" id="UP000238823">
    <property type="component" value="Unassembled WGS sequence"/>
</dbReference>
<comment type="caution">
    <text evidence="1">The sequence shown here is derived from an EMBL/GenBank/DDBJ whole genome shotgun (WGS) entry which is preliminary data.</text>
</comment>
<name>A0A2S9YNX5_9BACT</name>
<dbReference type="Gene3D" id="3.40.50.410">
    <property type="entry name" value="von Willebrand factor, type A domain"/>
    <property type="match status" value="1"/>
</dbReference>